<evidence type="ECO:0000256" key="1">
    <source>
        <dbReference type="SAM" id="Phobius"/>
    </source>
</evidence>
<dbReference type="Proteomes" id="UP000327143">
    <property type="component" value="Chromosome"/>
</dbReference>
<keyword evidence="1" id="KW-0472">Membrane</keyword>
<organism evidence="2 3">
    <name type="scientific">Streptomyces viridosporus T7A</name>
    <dbReference type="NCBI Taxonomy" id="665577"/>
    <lineage>
        <taxon>Bacteria</taxon>
        <taxon>Bacillati</taxon>
        <taxon>Actinomycetota</taxon>
        <taxon>Actinomycetes</taxon>
        <taxon>Kitasatosporales</taxon>
        <taxon>Streptomycetaceae</taxon>
        <taxon>Streptomyces</taxon>
    </lineage>
</organism>
<protein>
    <submittedName>
        <fullName evidence="2">Uncharacterized protein</fullName>
    </submittedName>
</protein>
<gene>
    <name evidence="2" type="ORF">CP969_00305</name>
</gene>
<evidence type="ECO:0000313" key="2">
    <source>
        <dbReference type="EMBL" id="QEU83402.1"/>
    </source>
</evidence>
<evidence type="ECO:0000313" key="3">
    <source>
        <dbReference type="Proteomes" id="UP000327143"/>
    </source>
</evidence>
<accession>A0ABX6A8C9</accession>
<feature type="transmembrane region" description="Helical" evidence="1">
    <location>
        <begin position="90"/>
        <end position="110"/>
    </location>
</feature>
<dbReference type="EMBL" id="CP023700">
    <property type="protein sequence ID" value="QEU83402.1"/>
    <property type="molecule type" value="Genomic_DNA"/>
</dbReference>
<sequence>MSSFSPSRSRRIAATASVLTVIVVAVGVLVLVLSVSLPEAWWPRTGQAFAAEDRPAPRQDPCEAIMGPGKAYCERGFTVSVSASAGRHDVAGAVSRLVPAGVGLASLVLWRGRTAGRRGRG</sequence>
<keyword evidence="1" id="KW-0812">Transmembrane</keyword>
<feature type="transmembrane region" description="Helical" evidence="1">
    <location>
        <begin position="12"/>
        <end position="35"/>
    </location>
</feature>
<reference evidence="2 3" key="1">
    <citation type="submission" date="2017-09" db="EMBL/GenBank/DDBJ databases">
        <authorList>
            <person name="Lee N."/>
            <person name="Cho B.-K."/>
        </authorList>
    </citation>
    <scope>NUCLEOTIDE SEQUENCE [LARGE SCALE GENOMIC DNA]</scope>
    <source>
        <strain evidence="2 3">ATCC 39115</strain>
    </source>
</reference>
<name>A0ABX6A8C9_STRVD</name>
<dbReference type="RefSeq" id="WP_016828470.1">
    <property type="nucleotide sequence ID" value="NZ_CP023700.1"/>
</dbReference>
<keyword evidence="1" id="KW-1133">Transmembrane helix</keyword>
<keyword evidence="3" id="KW-1185">Reference proteome</keyword>
<proteinExistence type="predicted"/>